<reference evidence="10 11" key="2">
    <citation type="submission" date="2016-08" db="EMBL/GenBank/DDBJ databases">
        <title>Orenia metallireducens sp. nov. strain Z6, a Novel Metal-reducing Firmicute from the Deep Subsurface.</title>
        <authorList>
            <person name="Maxim B.I."/>
            <person name="Kenneth K."/>
            <person name="Flynn T.M."/>
            <person name="Oloughlin E.J."/>
            <person name="Locke R.A."/>
            <person name="Weber J.R."/>
            <person name="Egan S.M."/>
            <person name="Mackie R.I."/>
            <person name="Cann I.K."/>
        </authorList>
    </citation>
    <scope>NUCLEOTIDE SEQUENCE [LARGE SCALE GENOMIC DNA]</scope>
    <source>
        <strain evidence="10 11">Z6</strain>
    </source>
</reference>
<keyword evidence="11" id="KW-1185">Reference proteome</keyword>
<gene>
    <name evidence="7" type="primary">lpxD</name>
    <name evidence="10" type="ORF">U472_14950</name>
</gene>
<comment type="catalytic activity">
    <reaction evidence="7">
        <text>a UDP-3-O-[(3R)-3-hydroxyacyl]-alpha-D-glucosamine + a (3R)-hydroxyacyl-[ACP] = a UDP-2-N,3-O-bis[(3R)-3-hydroxyacyl]-alpha-D-glucosamine + holo-[ACP] + H(+)</text>
        <dbReference type="Rhea" id="RHEA:53836"/>
        <dbReference type="Rhea" id="RHEA-COMP:9685"/>
        <dbReference type="Rhea" id="RHEA-COMP:9945"/>
        <dbReference type="ChEBI" id="CHEBI:15378"/>
        <dbReference type="ChEBI" id="CHEBI:64479"/>
        <dbReference type="ChEBI" id="CHEBI:78827"/>
        <dbReference type="ChEBI" id="CHEBI:137740"/>
        <dbReference type="ChEBI" id="CHEBI:137748"/>
        <dbReference type="EC" id="2.3.1.191"/>
    </reaction>
</comment>
<dbReference type="InterPro" id="IPR001451">
    <property type="entry name" value="Hexapep"/>
</dbReference>
<keyword evidence="4 7" id="KW-0677">Repeat</keyword>
<dbReference type="CDD" id="cd03352">
    <property type="entry name" value="LbH_LpxD"/>
    <property type="match status" value="1"/>
</dbReference>
<dbReference type="EMBL" id="LWDV01000010">
    <property type="protein sequence ID" value="OCL25625.1"/>
    <property type="molecule type" value="Genomic_DNA"/>
</dbReference>
<dbReference type="PANTHER" id="PTHR43378">
    <property type="entry name" value="UDP-3-O-ACYLGLUCOSAMINE N-ACYLTRANSFERASE"/>
    <property type="match status" value="1"/>
</dbReference>
<keyword evidence="8" id="KW-0175">Coiled coil</keyword>
<organism evidence="10 11">
    <name type="scientific">Orenia metallireducens</name>
    <dbReference type="NCBI Taxonomy" id="1413210"/>
    <lineage>
        <taxon>Bacteria</taxon>
        <taxon>Bacillati</taxon>
        <taxon>Bacillota</taxon>
        <taxon>Clostridia</taxon>
        <taxon>Halanaerobiales</taxon>
        <taxon>Halobacteroidaceae</taxon>
        <taxon>Orenia</taxon>
    </lineage>
</organism>
<dbReference type="GO" id="GO:0016410">
    <property type="term" value="F:N-acyltransferase activity"/>
    <property type="evidence" value="ECO:0007669"/>
    <property type="project" value="InterPro"/>
</dbReference>
<evidence type="ECO:0000256" key="8">
    <source>
        <dbReference type="SAM" id="Coils"/>
    </source>
</evidence>
<accession>A0A1C0A655</accession>
<dbReference type="InterPro" id="IPR007691">
    <property type="entry name" value="LpxD"/>
</dbReference>
<evidence type="ECO:0000313" key="10">
    <source>
        <dbReference type="EMBL" id="OCL25625.1"/>
    </source>
</evidence>
<feature type="coiled-coil region" evidence="8">
    <location>
        <begin position="314"/>
        <end position="345"/>
    </location>
</feature>
<dbReference type="PANTHER" id="PTHR43378:SF2">
    <property type="entry name" value="UDP-3-O-ACYLGLUCOSAMINE N-ACYLTRANSFERASE 1, MITOCHONDRIAL-RELATED"/>
    <property type="match status" value="1"/>
</dbReference>
<dbReference type="Pfam" id="PF00132">
    <property type="entry name" value="Hexapep"/>
    <property type="match status" value="2"/>
</dbReference>
<dbReference type="SUPFAM" id="SSF51161">
    <property type="entry name" value="Trimeric LpxA-like enzymes"/>
    <property type="match status" value="1"/>
</dbReference>
<comment type="subunit">
    <text evidence="7">Homotrimer.</text>
</comment>
<evidence type="ECO:0000256" key="5">
    <source>
        <dbReference type="ARBA" id="ARBA00023098"/>
    </source>
</evidence>
<evidence type="ECO:0000313" key="11">
    <source>
        <dbReference type="Proteomes" id="UP000093514"/>
    </source>
</evidence>
<dbReference type="OrthoDB" id="9784739at2"/>
<dbReference type="InterPro" id="IPR011004">
    <property type="entry name" value="Trimer_LpxA-like_sf"/>
</dbReference>
<feature type="active site" description="Proton acceptor" evidence="7">
    <location>
        <position position="238"/>
    </location>
</feature>
<dbReference type="AlphaFoldDB" id="A0A1C0A655"/>
<keyword evidence="3 7" id="KW-0808">Transferase</keyword>
<dbReference type="GO" id="GO:0009245">
    <property type="term" value="P:lipid A biosynthetic process"/>
    <property type="evidence" value="ECO:0007669"/>
    <property type="project" value="UniProtKB-UniRule"/>
</dbReference>
<proteinExistence type="inferred from homology"/>
<comment type="pathway">
    <text evidence="7">Bacterial outer membrane biogenesis; LPS lipid A biosynthesis.</text>
</comment>
<keyword evidence="1 7" id="KW-0444">Lipid biosynthesis</keyword>
<evidence type="ECO:0000259" key="9">
    <source>
        <dbReference type="Pfam" id="PF04613"/>
    </source>
</evidence>
<dbReference type="EC" id="2.3.1.191" evidence="7"/>
<feature type="domain" description="UDP-3-O-[3-hydroxymyristoyl] glucosamine N-acyltransferase non-repeat region" evidence="9">
    <location>
        <begin position="21"/>
        <end position="88"/>
    </location>
</feature>
<dbReference type="InterPro" id="IPR018357">
    <property type="entry name" value="Hexapep_transf_CS"/>
</dbReference>
<dbReference type="UniPathway" id="UPA00973"/>
<dbReference type="NCBIfam" id="TIGR01853">
    <property type="entry name" value="lipid_A_lpxD"/>
    <property type="match status" value="1"/>
</dbReference>
<evidence type="ECO:0000256" key="6">
    <source>
        <dbReference type="ARBA" id="ARBA00023315"/>
    </source>
</evidence>
<dbReference type="Pfam" id="PF04613">
    <property type="entry name" value="LpxD"/>
    <property type="match status" value="1"/>
</dbReference>
<keyword evidence="5 7" id="KW-0443">Lipid metabolism</keyword>
<dbReference type="GO" id="GO:0103118">
    <property type="term" value="F:UDP-3-O-[(3R)-3-hydroxyacyl]-glucosamine N-acyltransferase activity"/>
    <property type="evidence" value="ECO:0007669"/>
    <property type="project" value="UniProtKB-EC"/>
</dbReference>
<reference evidence="11" key="1">
    <citation type="submission" date="2016-07" db="EMBL/GenBank/DDBJ databases">
        <authorList>
            <person name="Florea S."/>
            <person name="Webb J.S."/>
            <person name="Jaromczyk J."/>
            <person name="Schardl C.L."/>
        </authorList>
    </citation>
    <scope>NUCLEOTIDE SEQUENCE [LARGE SCALE GENOMIC DNA]</scope>
    <source>
        <strain evidence="11">Z6</strain>
    </source>
</reference>
<dbReference type="NCBIfam" id="NF002060">
    <property type="entry name" value="PRK00892.1"/>
    <property type="match status" value="1"/>
</dbReference>
<protein>
    <recommendedName>
        <fullName evidence="7">UDP-3-O-acylglucosamine N-acyltransferase</fullName>
        <ecNumber evidence="7">2.3.1.191</ecNumber>
    </recommendedName>
</protein>
<dbReference type="PROSITE" id="PS00101">
    <property type="entry name" value="HEXAPEP_TRANSFERASES"/>
    <property type="match status" value="1"/>
</dbReference>
<evidence type="ECO:0000256" key="7">
    <source>
        <dbReference type="HAMAP-Rule" id="MF_00523"/>
    </source>
</evidence>
<dbReference type="Proteomes" id="UP000093514">
    <property type="component" value="Unassembled WGS sequence"/>
</dbReference>
<dbReference type="HAMAP" id="MF_00523">
    <property type="entry name" value="LpxD"/>
    <property type="match status" value="1"/>
</dbReference>
<dbReference type="Gene3D" id="2.160.10.10">
    <property type="entry name" value="Hexapeptide repeat proteins"/>
    <property type="match status" value="1"/>
</dbReference>
<evidence type="ECO:0000256" key="4">
    <source>
        <dbReference type="ARBA" id="ARBA00022737"/>
    </source>
</evidence>
<dbReference type="Gene3D" id="3.40.1390.10">
    <property type="entry name" value="MurE/MurF, N-terminal domain"/>
    <property type="match status" value="1"/>
</dbReference>
<evidence type="ECO:0000256" key="2">
    <source>
        <dbReference type="ARBA" id="ARBA00022556"/>
    </source>
</evidence>
<comment type="function">
    <text evidence="7">Catalyzes the N-acylation of UDP-3-O-acylglucosamine using 3-hydroxyacyl-ACP as the acyl donor. Is involved in the biosynthesis of lipid A, a phosphorylated glycolipid that anchors the lipopolysaccharide to the outer membrane of the cell.</text>
</comment>
<name>A0A1C0A655_9FIRM</name>
<keyword evidence="2 7" id="KW-0441">Lipid A biosynthesis</keyword>
<dbReference type="GO" id="GO:0016020">
    <property type="term" value="C:membrane"/>
    <property type="evidence" value="ECO:0007669"/>
    <property type="project" value="GOC"/>
</dbReference>
<evidence type="ECO:0000256" key="3">
    <source>
        <dbReference type="ARBA" id="ARBA00022679"/>
    </source>
</evidence>
<dbReference type="InterPro" id="IPR020573">
    <property type="entry name" value="UDP_GlcNAc_AcTrfase_non-rep"/>
</dbReference>
<dbReference type="RefSeq" id="WP_068719537.1">
    <property type="nucleotide sequence ID" value="NZ_LWDV01000010.1"/>
</dbReference>
<comment type="similarity">
    <text evidence="7">Belongs to the transferase hexapeptide repeat family. LpxD subfamily.</text>
</comment>
<comment type="caution">
    <text evidence="10">The sequence shown here is derived from an EMBL/GenBank/DDBJ whole genome shotgun (WGS) entry which is preliminary data.</text>
</comment>
<keyword evidence="6 7" id="KW-0012">Acyltransferase</keyword>
<sequence>MKRTLREIANLVGGKIIGDEDIEIKGVGGAENASSGDITFALNEEFLKLAQQKAGAVLIVDTLATEDSPNSLVIVDNPRLAFAKVAKLFAFKPYYRPGINKNAYIDENAEIGENVSIHAGVTVEAGAEIGDNVILAHGVYIGHNVSIGENSIIHPNVVIEYDSQIGRRVEIHPNTVIGSEGYGFEPGESGYVKIPQFGNVVIKDDVEIGSNVTIDRAATSSTIVGRGTKIDNLVHIAHNVEIGSDCLIVAQVGIAGSAKIGDRVTLAGKSGVVGHLTVGDNTTLISNSVITNDVPPNSVISGYPAHDHRLERRIKVARKKLPDLLKKVRQLEENIKSLEEKLEKER</sequence>
<evidence type="ECO:0000256" key="1">
    <source>
        <dbReference type="ARBA" id="ARBA00022516"/>
    </source>
</evidence>